<dbReference type="InterPro" id="IPR036188">
    <property type="entry name" value="FAD/NAD-bd_sf"/>
</dbReference>
<dbReference type="GO" id="GO:0003955">
    <property type="term" value="F:NAD(P)H dehydrogenase (quinone) activity"/>
    <property type="evidence" value="ECO:0007669"/>
    <property type="project" value="TreeGrafter"/>
</dbReference>
<dbReference type="Gene3D" id="3.50.50.60">
    <property type="entry name" value="FAD/NAD(P)-binding domain"/>
    <property type="match status" value="2"/>
</dbReference>
<dbReference type="Pfam" id="PF07992">
    <property type="entry name" value="Pyr_redox_2"/>
    <property type="match status" value="1"/>
</dbReference>
<dbReference type="Proteomes" id="UP000248724">
    <property type="component" value="Unassembled WGS sequence"/>
</dbReference>
<proteinExistence type="predicted"/>
<reference evidence="2 3" key="1">
    <citation type="journal article" date="2017" name="Nature">
        <title>Atmospheric trace gases support primary production in Antarctic desert surface soil.</title>
        <authorList>
            <person name="Ji M."/>
            <person name="Greening C."/>
            <person name="Vanwonterghem I."/>
            <person name="Carere C.R."/>
            <person name="Bay S.K."/>
            <person name="Steen J.A."/>
            <person name="Montgomery K."/>
            <person name="Lines T."/>
            <person name="Beardall J."/>
            <person name="van Dorst J."/>
            <person name="Snape I."/>
            <person name="Stott M.B."/>
            <person name="Hugenholtz P."/>
            <person name="Ferrari B.C."/>
        </authorList>
    </citation>
    <scope>NUCLEOTIDE SEQUENCE [LARGE SCALE GENOMIC DNA]</scope>
    <source>
        <strain evidence="2">RRmetagenome_bin12</strain>
    </source>
</reference>
<dbReference type="PANTHER" id="PTHR43014:SF2">
    <property type="entry name" value="MERCURIC REDUCTASE"/>
    <property type="match status" value="1"/>
</dbReference>
<protein>
    <submittedName>
        <fullName evidence="2">Pyridine nucleotide-disulfide oxidoreductase</fullName>
    </submittedName>
</protein>
<feature type="non-terminal residue" evidence="2">
    <location>
        <position position="250"/>
    </location>
</feature>
<dbReference type="GO" id="GO:0050660">
    <property type="term" value="F:flavin adenine dinucleotide binding"/>
    <property type="evidence" value="ECO:0007669"/>
    <property type="project" value="TreeGrafter"/>
</dbReference>
<dbReference type="PANTHER" id="PTHR43014">
    <property type="entry name" value="MERCURIC REDUCTASE"/>
    <property type="match status" value="1"/>
</dbReference>
<dbReference type="PRINTS" id="PR00411">
    <property type="entry name" value="PNDRDTASEI"/>
</dbReference>
<name>A0A2W5Z978_9BACT</name>
<evidence type="ECO:0000313" key="2">
    <source>
        <dbReference type="EMBL" id="PZR79396.1"/>
    </source>
</evidence>
<organism evidence="2 3">
    <name type="scientific">Candidatus Aeolococcus gillhamiae</name>
    <dbReference type="NCBI Taxonomy" id="3127015"/>
    <lineage>
        <taxon>Bacteria</taxon>
        <taxon>Bacillati</taxon>
        <taxon>Candidatus Dormiibacterota</taxon>
        <taxon>Candidatus Dormibacteria</taxon>
        <taxon>Candidatus Aeolococcales</taxon>
        <taxon>Candidatus Aeolococcaceae</taxon>
        <taxon>Candidatus Aeolococcus</taxon>
    </lineage>
</organism>
<feature type="domain" description="FAD/NAD(P)-binding" evidence="1">
    <location>
        <begin position="9"/>
        <end position="248"/>
    </location>
</feature>
<dbReference type="SUPFAM" id="SSF51905">
    <property type="entry name" value="FAD/NAD(P)-binding domain"/>
    <property type="match status" value="1"/>
</dbReference>
<gene>
    <name evidence="2" type="ORF">DLM65_10810</name>
</gene>
<dbReference type="AlphaFoldDB" id="A0A2W5Z978"/>
<dbReference type="InterPro" id="IPR023753">
    <property type="entry name" value="FAD/NAD-binding_dom"/>
</dbReference>
<evidence type="ECO:0000259" key="1">
    <source>
        <dbReference type="Pfam" id="PF07992"/>
    </source>
</evidence>
<evidence type="ECO:0000313" key="3">
    <source>
        <dbReference type="Proteomes" id="UP000248724"/>
    </source>
</evidence>
<comment type="caution">
    <text evidence="2">The sequence shown here is derived from an EMBL/GenBank/DDBJ whole genome shotgun (WGS) entry which is preliminary data.</text>
</comment>
<accession>A0A2W5Z978</accession>
<dbReference type="PRINTS" id="PR00368">
    <property type="entry name" value="FADPNR"/>
</dbReference>
<dbReference type="EMBL" id="QHBU01000209">
    <property type="protein sequence ID" value="PZR79396.1"/>
    <property type="molecule type" value="Genomic_DNA"/>
</dbReference>
<sequence length="250" mass="25875">MNDPSEASFDVVVIGGGPAGENVAGRVAAAGLSVALIEKELVGGECSYWGCIPSKTLVRPGDLVAAVSRAPGVDTVPVDVAAVLAWRDEMTSNWTDDGQVEWLRGAGVTLLRGEGRLSGARRVVVEPRGESSQRELTARRAVVIATGTTAAVPPIDGLADARPWDNRGVTAAKKVPPRLLVLGGGAVGAEMAQAFARLGSRVTVLEGGERLLAHEEPFAGEEVRAAFEAEGIDVRVGARVVGVTRRGDGP</sequence>